<comment type="caution">
    <text evidence="7">The sequence shown here is derived from an EMBL/GenBank/DDBJ whole genome shotgun (WGS) entry which is preliminary data.</text>
</comment>
<dbReference type="Pfam" id="PF13174">
    <property type="entry name" value="TPR_6"/>
    <property type="match status" value="1"/>
</dbReference>
<dbReference type="InterPro" id="IPR019734">
    <property type="entry name" value="TPR_rpt"/>
</dbReference>
<proteinExistence type="predicted"/>
<dbReference type="RefSeq" id="WP_148897891.1">
    <property type="nucleotide sequence ID" value="NZ_VNHY01000001.1"/>
</dbReference>
<evidence type="ECO:0000256" key="2">
    <source>
        <dbReference type="ARBA" id="ARBA00023136"/>
    </source>
</evidence>
<organism evidence="7 8">
    <name type="scientific">Fodinibius salinus</name>
    <dbReference type="NCBI Taxonomy" id="860790"/>
    <lineage>
        <taxon>Bacteria</taxon>
        <taxon>Pseudomonadati</taxon>
        <taxon>Balneolota</taxon>
        <taxon>Balneolia</taxon>
        <taxon>Balneolales</taxon>
        <taxon>Balneolaceae</taxon>
        <taxon>Fodinibius</taxon>
    </lineage>
</organism>
<dbReference type="SUPFAM" id="SSF48452">
    <property type="entry name" value="TPR-like"/>
    <property type="match status" value="1"/>
</dbReference>
<dbReference type="SMART" id="SM00028">
    <property type="entry name" value="TPR"/>
    <property type="match status" value="2"/>
</dbReference>
<dbReference type="InterPro" id="IPR017689">
    <property type="entry name" value="BamD"/>
</dbReference>
<dbReference type="AlphaFoldDB" id="A0A5D3YMW5"/>
<dbReference type="EMBL" id="VNHY01000001">
    <property type="protein sequence ID" value="TYP95214.1"/>
    <property type="molecule type" value="Genomic_DNA"/>
</dbReference>
<dbReference type="OrthoDB" id="9770761at2"/>
<dbReference type="Gene3D" id="1.25.40.10">
    <property type="entry name" value="Tetratricopeptide repeat domain"/>
    <property type="match status" value="1"/>
</dbReference>
<accession>A0A5D3YMW5</accession>
<dbReference type="Pfam" id="PF13525">
    <property type="entry name" value="YfiO"/>
    <property type="match status" value="1"/>
</dbReference>
<dbReference type="NCBIfam" id="TIGR03302">
    <property type="entry name" value="OM_YfiO"/>
    <property type="match status" value="1"/>
</dbReference>
<feature type="repeat" description="TPR" evidence="4">
    <location>
        <begin position="218"/>
        <end position="251"/>
    </location>
</feature>
<evidence type="ECO:0000256" key="4">
    <source>
        <dbReference type="PROSITE-ProRule" id="PRU00339"/>
    </source>
</evidence>
<feature type="signal peptide" evidence="5">
    <location>
        <begin position="1"/>
        <end position="22"/>
    </location>
</feature>
<gene>
    <name evidence="7" type="ORF">LX73_0510</name>
</gene>
<evidence type="ECO:0000256" key="5">
    <source>
        <dbReference type="SAM" id="SignalP"/>
    </source>
</evidence>
<evidence type="ECO:0000313" key="8">
    <source>
        <dbReference type="Proteomes" id="UP000324595"/>
    </source>
</evidence>
<dbReference type="Proteomes" id="UP000324595">
    <property type="component" value="Unassembled WGS sequence"/>
</dbReference>
<keyword evidence="3" id="KW-0998">Cell outer membrane</keyword>
<dbReference type="InterPro" id="IPR039565">
    <property type="entry name" value="BamD-like"/>
</dbReference>
<name>A0A5D3YMW5_9BACT</name>
<dbReference type="PROSITE" id="PS51257">
    <property type="entry name" value="PROKAR_LIPOPROTEIN"/>
    <property type="match status" value="1"/>
</dbReference>
<evidence type="ECO:0000313" key="7">
    <source>
        <dbReference type="EMBL" id="TYP95214.1"/>
    </source>
</evidence>
<feature type="domain" description="Outer membrane lipoprotein BamD-like" evidence="6">
    <location>
        <begin position="40"/>
        <end position="220"/>
    </location>
</feature>
<evidence type="ECO:0000256" key="1">
    <source>
        <dbReference type="ARBA" id="ARBA00022729"/>
    </source>
</evidence>
<reference evidence="7 8" key="1">
    <citation type="submission" date="2019-07" db="EMBL/GenBank/DDBJ databases">
        <title>Genomic Encyclopedia of Archaeal and Bacterial Type Strains, Phase II (KMG-II): from individual species to whole genera.</title>
        <authorList>
            <person name="Goeker M."/>
        </authorList>
    </citation>
    <scope>NUCLEOTIDE SEQUENCE [LARGE SCALE GENOMIC DNA]</scope>
    <source>
        <strain evidence="7 8">DSM 21935</strain>
    </source>
</reference>
<dbReference type="PROSITE" id="PS50005">
    <property type="entry name" value="TPR"/>
    <property type="match status" value="1"/>
</dbReference>
<keyword evidence="1 5" id="KW-0732">Signal</keyword>
<evidence type="ECO:0000259" key="6">
    <source>
        <dbReference type="Pfam" id="PF13525"/>
    </source>
</evidence>
<evidence type="ECO:0000256" key="3">
    <source>
        <dbReference type="ARBA" id="ARBA00023237"/>
    </source>
</evidence>
<feature type="chain" id="PRO_5022829429" evidence="5">
    <location>
        <begin position="23"/>
        <end position="290"/>
    </location>
</feature>
<sequence>MMMKKMVTISSRFLLAAVVLVAAISCKNENLIRRGDDLETAFDKSMRLFENGKYRDAAEGFETVLEIGRGTDIGQQAQYYLAESYFKDKRYLLSASEFERYVSLFPRSDKRKDAQFKEAFSYYKLSPRYKLDQKYTRKAIEKFRLFNSRYSGTPEADKAANYISEMREKLARKLYNAAQLYMVTDSYQAALTYYDLTIDKYPETIWAQRSLVGKINAYNIYAGRSVQSKKQERYQKAVDAYEKFIQLFPNGEYRSKADEYVDKARAALAKISNSDSQAKNSTASVDSSSE</sequence>
<protein>
    <submittedName>
        <fullName evidence="7">Beta-barrel assembly machine subunit BamD</fullName>
    </submittedName>
</protein>
<dbReference type="InterPro" id="IPR011990">
    <property type="entry name" value="TPR-like_helical_dom_sf"/>
</dbReference>
<keyword evidence="4" id="KW-0802">TPR repeat</keyword>
<keyword evidence="8" id="KW-1185">Reference proteome</keyword>
<keyword evidence="2" id="KW-0472">Membrane</keyword>